<name>A0ABT7PE92_9BACT</name>
<evidence type="ECO:0000259" key="1">
    <source>
        <dbReference type="Pfam" id="PF00248"/>
    </source>
</evidence>
<dbReference type="RefSeq" id="WP_289162452.1">
    <property type="nucleotide sequence ID" value="NZ_JASZZN010000003.1"/>
</dbReference>
<dbReference type="InterPro" id="IPR036812">
    <property type="entry name" value="NAD(P)_OxRdtase_dom_sf"/>
</dbReference>
<evidence type="ECO:0000313" key="3">
    <source>
        <dbReference type="Proteomes" id="UP001239462"/>
    </source>
</evidence>
<feature type="domain" description="NADP-dependent oxidoreductase" evidence="1">
    <location>
        <begin position="18"/>
        <end position="302"/>
    </location>
</feature>
<dbReference type="Proteomes" id="UP001239462">
    <property type="component" value="Unassembled WGS sequence"/>
</dbReference>
<reference evidence="2 3" key="1">
    <citation type="submission" date="2023-06" db="EMBL/GenBank/DDBJ databases">
        <title>Roseiconus lacunae JC819 isolated from Gulf of Mannar region, Tamil Nadu.</title>
        <authorList>
            <person name="Pk S."/>
            <person name="Ch S."/>
            <person name="Ch V.R."/>
        </authorList>
    </citation>
    <scope>NUCLEOTIDE SEQUENCE [LARGE SCALE GENOMIC DNA]</scope>
    <source>
        <strain evidence="2 3">JC819</strain>
    </source>
</reference>
<dbReference type="PROSITE" id="PS00798">
    <property type="entry name" value="ALDOKETO_REDUCTASE_1"/>
    <property type="match status" value="1"/>
</dbReference>
<dbReference type="PRINTS" id="PR00069">
    <property type="entry name" value="ALDKETRDTASE"/>
</dbReference>
<gene>
    <name evidence="2" type="ORF">QTN89_05190</name>
</gene>
<dbReference type="EMBL" id="JASZZN010000003">
    <property type="protein sequence ID" value="MDM4014815.1"/>
    <property type="molecule type" value="Genomic_DNA"/>
</dbReference>
<keyword evidence="3" id="KW-1185">Reference proteome</keyword>
<comment type="caution">
    <text evidence="2">The sequence shown here is derived from an EMBL/GenBank/DDBJ whole genome shotgun (WGS) entry which is preliminary data.</text>
</comment>
<dbReference type="PANTHER" id="PTHR11732">
    <property type="entry name" value="ALDO/KETO REDUCTASE"/>
    <property type="match status" value="1"/>
</dbReference>
<sequence length="326" mass="36572">MSDVFQLCSGDKIPAVGLGIWKIDVDQTASVVRDAIDVGYRHIDSACDYGNEIQAGEGISNAISAGLVTREDLWVTSKLWNTFHRPEHVRPALEKSLQDLGLDYLDLYHIHFPISLAYVAPEKRYPPGWFFDPDADEPTMKEDLVPIIETWQAMVELKKAGLVRNLGVCNFGVSLIRDLIASSPEKPSVLQVELHPYLTQEKLLRFCAEQDIHVTGFSSLGAQSYFSIGMAEESESVIDRAETKSIAEAVGRTPAQVVMRWAVQRGTSIVPKTTKKQRLIENLSLFDFELSEEQMKTISGLNQNHRFNDPGSFGEKAFNTFYPIYE</sequence>
<evidence type="ECO:0000313" key="2">
    <source>
        <dbReference type="EMBL" id="MDM4014815.1"/>
    </source>
</evidence>
<dbReference type="Pfam" id="PF00248">
    <property type="entry name" value="Aldo_ket_red"/>
    <property type="match status" value="1"/>
</dbReference>
<dbReference type="InterPro" id="IPR023210">
    <property type="entry name" value="NADP_OxRdtase_dom"/>
</dbReference>
<dbReference type="PROSITE" id="PS00063">
    <property type="entry name" value="ALDOKETO_REDUCTASE_3"/>
    <property type="match status" value="1"/>
</dbReference>
<dbReference type="Gene3D" id="3.20.20.100">
    <property type="entry name" value="NADP-dependent oxidoreductase domain"/>
    <property type="match status" value="1"/>
</dbReference>
<dbReference type="InterPro" id="IPR020471">
    <property type="entry name" value="AKR"/>
</dbReference>
<accession>A0ABT7PE92</accession>
<protein>
    <submittedName>
        <fullName evidence="2">Aldo/keto reductase</fullName>
    </submittedName>
</protein>
<organism evidence="2 3">
    <name type="scientific">Roseiconus lacunae</name>
    <dbReference type="NCBI Taxonomy" id="2605694"/>
    <lineage>
        <taxon>Bacteria</taxon>
        <taxon>Pseudomonadati</taxon>
        <taxon>Planctomycetota</taxon>
        <taxon>Planctomycetia</taxon>
        <taxon>Pirellulales</taxon>
        <taxon>Pirellulaceae</taxon>
        <taxon>Roseiconus</taxon>
    </lineage>
</organism>
<proteinExistence type="predicted"/>
<dbReference type="PROSITE" id="PS00062">
    <property type="entry name" value="ALDOKETO_REDUCTASE_2"/>
    <property type="match status" value="1"/>
</dbReference>
<dbReference type="PIRSF" id="PIRSF000097">
    <property type="entry name" value="AKR"/>
    <property type="match status" value="1"/>
</dbReference>
<dbReference type="SUPFAM" id="SSF51430">
    <property type="entry name" value="NAD(P)-linked oxidoreductase"/>
    <property type="match status" value="1"/>
</dbReference>
<dbReference type="InterPro" id="IPR018170">
    <property type="entry name" value="Aldo/ket_reductase_CS"/>
</dbReference>